<sequence length="97" mass="10898">MQFSLPVHLFREKTPVRDVQFLDGLPGGQLLLLFSREVTSVIGKLESLRDTPRQQQPSNPSGSAQLHHNSGYRFIGPAFRTTTVFQATALRFPSARF</sequence>
<name>A0ABR8JLY6_9BACT</name>
<proteinExistence type="predicted"/>
<accession>A0ABR8JLY6</accession>
<gene>
    <name evidence="2" type="ORF">IC234_02655</name>
</gene>
<protein>
    <submittedName>
        <fullName evidence="2">Uncharacterized protein</fullName>
    </submittedName>
</protein>
<dbReference type="EMBL" id="JACXAC010000001">
    <property type="protein sequence ID" value="MBD2721011.1"/>
    <property type="molecule type" value="Genomic_DNA"/>
</dbReference>
<organism evidence="2 3">
    <name type="scientific">Hymenobacter armeniacus</name>
    <dbReference type="NCBI Taxonomy" id="2771358"/>
    <lineage>
        <taxon>Bacteria</taxon>
        <taxon>Pseudomonadati</taxon>
        <taxon>Bacteroidota</taxon>
        <taxon>Cytophagia</taxon>
        <taxon>Cytophagales</taxon>
        <taxon>Hymenobacteraceae</taxon>
        <taxon>Hymenobacter</taxon>
    </lineage>
</organism>
<dbReference type="Proteomes" id="UP000606003">
    <property type="component" value="Unassembled WGS sequence"/>
</dbReference>
<evidence type="ECO:0000313" key="2">
    <source>
        <dbReference type="EMBL" id="MBD2721011.1"/>
    </source>
</evidence>
<comment type="caution">
    <text evidence="2">The sequence shown here is derived from an EMBL/GenBank/DDBJ whole genome shotgun (WGS) entry which is preliminary data.</text>
</comment>
<evidence type="ECO:0000313" key="3">
    <source>
        <dbReference type="Proteomes" id="UP000606003"/>
    </source>
</evidence>
<feature type="compositionally biased region" description="Polar residues" evidence="1">
    <location>
        <begin position="53"/>
        <end position="68"/>
    </location>
</feature>
<keyword evidence="3" id="KW-1185">Reference proteome</keyword>
<reference evidence="2 3" key="1">
    <citation type="submission" date="2020-09" db="EMBL/GenBank/DDBJ databases">
        <authorList>
            <person name="Kim M.K."/>
        </authorList>
    </citation>
    <scope>NUCLEOTIDE SEQUENCE [LARGE SCALE GENOMIC DNA]</scope>
    <source>
        <strain evidence="2 3">BT189</strain>
    </source>
</reference>
<feature type="region of interest" description="Disordered" evidence="1">
    <location>
        <begin position="46"/>
        <end position="69"/>
    </location>
</feature>
<evidence type="ECO:0000256" key="1">
    <source>
        <dbReference type="SAM" id="MobiDB-lite"/>
    </source>
</evidence>